<keyword evidence="7" id="KW-0648">Protein biosynthesis</keyword>
<dbReference type="Gene3D" id="3.30.930.10">
    <property type="entry name" value="Bira Bifunctional Protein, Domain 2"/>
    <property type="match status" value="1"/>
</dbReference>
<comment type="cofactor">
    <cofactor evidence="7 8">
        <name>Mg(2+)</name>
        <dbReference type="ChEBI" id="CHEBI:18420"/>
    </cofactor>
    <text evidence="7 8">Binds 3 Mg(2+) ions per subunit.</text>
</comment>
<dbReference type="InterPro" id="IPR018149">
    <property type="entry name" value="Lys-tRNA-synth_II_C"/>
</dbReference>
<evidence type="ECO:0000256" key="3">
    <source>
        <dbReference type="ARBA" id="ARBA00022741"/>
    </source>
</evidence>
<evidence type="ECO:0000256" key="8">
    <source>
        <dbReference type="RuleBase" id="RU000336"/>
    </source>
</evidence>
<keyword evidence="4 7" id="KW-0067">ATP-binding</keyword>
<dbReference type="PANTHER" id="PTHR42918:SF15">
    <property type="entry name" value="LYSINE--TRNA LIGASE, CHLOROPLASTIC_MITOCHONDRIAL"/>
    <property type="match status" value="1"/>
</dbReference>
<dbReference type="InterPro" id="IPR044136">
    <property type="entry name" value="Lys-tRNA-ligase_II_N"/>
</dbReference>
<evidence type="ECO:0000256" key="7">
    <source>
        <dbReference type="HAMAP-Rule" id="MF_00252"/>
    </source>
</evidence>
<evidence type="ECO:0000256" key="2">
    <source>
        <dbReference type="ARBA" id="ARBA00022723"/>
    </source>
</evidence>
<name>A0A1G2M8N1_9BACT</name>
<dbReference type="GO" id="GO:0000287">
    <property type="term" value="F:magnesium ion binding"/>
    <property type="evidence" value="ECO:0007669"/>
    <property type="project" value="UniProtKB-UniRule"/>
</dbReference>
<dbReference type="GO" id="GO:0005829">
    <property type="term" value="C:cytosol"/>
    <property type="evidence" value="ECO:0007669"/>
    <property type="project" value="TreeGrafter"/>
</dbReference>
<dbReference type="NCBIfam" id="NF001756">
    <property type="entry name" value="PRK00484.1"/>
    <property type="match status" value="1"/>
</dbReference>
<dbReference type="InterPro" id="IPR045864">
    <property type="entry name" value="aa-tRNA-synth_II/BPL/LPL"/>
</dbReference>
<proteinExistence type="inferred from homology"/>
<dbReference type="EC" id="6.1.1.6" evidence="7"/>
<keyword evidence="1 7" id="KW-0436">Ligase</keyword>
<evidence type="ECO:0000313" key="10">
    <source>
        <dbReference type="EMBL" id="OHA20198.1"/>
    </source>
</evidence>
<sequence length="489" mass="55624">MSSLEEIRQNRLNKLEVLRKKGINPYPISTHADACLKEAADNFEKLSKKKKLSLAGRVMALRGQGGLVFADLSDGTGAFQALLKKDELPEEMFSLWGEVVDIGDFVEVTGTLFITKRNEKTLQVKSWRMLGKSLRPLPEKWHGLTDTEERFRKRYLDLLMNEEVRDRFLLRSRIVSALRALLDAEGFLEVETSILQLLAGGANAEPFKTHHHALDIDLYLRIAPELDLKKLLIGGYPKVYEIGRSFRNEGIDVTHNPEFTTVEWYEAYSDGAKQQVFVETVLRSIVQRVCGTTRVPFDGHELDFEKPFEKVTYFELLERHALISHPRTVTYDALVEKAKELGVGAHPADGPEKIMDSIYKKAVRPKLIQPTIIVDYPKEYIPLAKKKEDDESMVDAFQVVVGGYEIVKAFSELNDPVDQRERFLAQEKNKKSGDREAQPNDEAFLEALEYGMPPAGGLAISIDRMTMLLSNVKNIREVIFFPTLRPKNE</sequence>
<reference evidence="10 11" key="1">
    <citation type="journal article" date="2016" name="Nat. Commun.">
        <title>Thousands of microbial genomes shed light on interconnected biogeochemical processes in an aquifer system.</title>
        <authorList>
            <person name="Anantharaman K."/>
            <person name="Brown C.T."/>
            <person name="Hug L.A."/>
            <person name="Sharon I."/>
            <person name="Castelle C.J."/>
            <person name="Probst A.J."/>
            <person name="Thomas B.C."/>
            <person name="Singh A."/>
            <person name="Wilkins M.J."/>
            <person name="Karaoz U."/>
            <person name="Brodie E.L."/>
            <person name="Williams K.H."/>
            <person name="Hubbard S.S."/>
            <person name="Banfield J.F."/>
        </authorList>
    </citation>
    <scope>NUCLEOTIDE SEQUENCE [LARGE SCALE GENOMIC DNA]</scope>
</reference>
<dbReference type="InterPro" id="IPR012340">
    <property type="entry name" value="NA-bd_OB-fold"/>
</dbReference>
<dbReference type="PANTHER" id="PTHR42918">
    <property type="entry name" value="LYSYL-TRNA SYNTHETASE"/>
    <property type="match status" value="1"/>
</dbReference>
<evidence type="ECO:0000256" key="5">
    <source>
        <dbReference type="ARBA" id="ARBA00023146"/>
    </source>
</evidence>
<dbReference type="NCBIfam" id="TIGR00499">
    <property type="entry name" value="lysS_bact"/>
    <property type="match status" value="1"/>
</dbReference>
<dbReference type="PRINTS" id="PR00982">
    <property type="entry name" value="TRNASYNTHLYS"/>
</dbReference>
<comment type="subcellular location">
    <subcellularLocation>
        <location evidence="7">Cytoplasm</location>
    </subcellularLocation>
</comment>
<dbReference type="GO" id="GO:0000049">
    <property type="term" value="F:tRNA binding"/>
    <property type="evidence" value="ECO:0007669"/>
    <property type="project" value="TreeGrafter"/>
</dbReference>
<evidence type="ECO:0000256" key="6">
    <source>
        <dbReference type="ARBA" id="ARBA00048573"/>
    </source>
</evidence>
<feature type="binding site" evidence="7">
    <location>
        <position position="405"/>
    </location>
    <ligand>
        <name>Mg(2+)</name>
        <dbReference type="ChEBI" id="CHEBI:18420"/>
        <label>2</label>
    </ligand>
</feature>
<accession>A0A1G2M8N1</accession>
<dbReference type="Pfam" id="PF01336">
    <property type="entry name" value="tRNA_anti-codon"/>
    <property type="match status" value="1"/>
</dbReference>
<dbReference type="InterPro" id="IPR004364">
    <property type="entry name" value="Aa-tRNA-synt_II"/>
</dbReference>
<dbReference type="CDD" id="cd04322">
    <property type="entry name" value="LysRS_N"/>
    <property type="match status" value="1"/>
</dbReference>
<dbReference type="AlphaFoldDB" id="A0A1G2M8N1"/>
<feature type="binding site" evidence="7">
    <location>
        <position position="405"/>
    </location>
    <ligand>
        <name>Mg(2+)</name>
        <dbReference type="ChEBI" id="CHEBI:18420"/>
        <label>1</label>
    </ligand>
</feature>
<keyword evidence="5 7" id="KW-0030">Aminoacyl-tRNA synthetase</keyword>
<dbReference type="EMBL" id="MHRI01000034">
    <property type="protein sequence ID" value="OHA20198.1"/>
    <property type="molecule type" value="Genomic_DNA"/>
</dbReference>
<dbReference type="InterPro" id="IPR002313">
    <property type="entry name" value="Lys-tRNA-ligase_II"/>
</dbReference>
<gene>
    <name evidence="7" type="primary">lysS</name>
    <name evidence="10" type="ORF">A2849_04080</name>
</gene>
<evidence type="ECO:0000256" key="4">
    <source>
        <dbReference type="ARBA" id="ARBA00022840"/>
    </source>
</evidence>
<organism evidence="10 11">
    <name type="scientific">Candidatus Taylorbacteria bacterium RIFCSPHIGHO2_01_FULL_51_15</name>
    <dbReference type="NCBI Taxonomy" id="1802304"/>
    <lineage>
        <taxon>Bacteria</taxon>
        <taxon>Candidatus Tayloriibacteriota</taxon>
    </lineage>
</organism>
<dbReference type="GO" id="GO:0006430">
    <property type="term" value="P:lysyl-tRNA aminoacylation"/>
    <property type="evidence" value="ECO:0007669"/>
    <property type="project" value="UniProtKB-UniRule"/>
</dbReference>
<dbReference type="Proteomes" id="UP000178121">
    <property type="component" value="Unassembled WGS sequence"/>
</dbReference>
<dbReference type="GO" id="GO:0004824">
    <property type="term" value="F:lysine-tRNA ligase activity"/>
    <property type="evidence" value="ECO:0007669"/>
    <property type="project" value="UniProtKB-UniRule"/>
</dbReference>
<comment type="catalytic activity">
    <reaction evidence="6 7 8">
        <text>tRNA(Lys) + L-lysine + ATP = L-lysyl-tRNA(Lys) + AMP + diphosphate</text>
        <dbReference type="Rhea" id="RHEA:20792"/>
        <dbReference type="Rhea" id="RHEA-COMP:9696"/>
        <dbReference type="Rhea" id="RHEA-COMP:9697"/>
        <dbReference type="ChEBI" id="CHEBI:30616"/>
        <dbReference type="ChEBI" id="CHEBI:32551"/>
        <dbReference type="ChEBI" id="CHEBI:33019"/>
        <dbReference type="ChEBI" id="CHEBI:78442"/>
        <dbReference type="ChEBI" id="CHEBI:78529"/>
        <dbReference type="ChEBI" id="CHEBI:456215"/>
        <dbReference type="EC" id="6.1.1.6"/>
    </reaction>
</comment>
<keyword evidence="2 7" id="KW-0479">Metal-binding</keyword>
<dbReference type="HAMAP" id="MF_00252">
    <property type="entry name" value="Lys_tRNA_synth_class2"/>
    <property type="match status" value="1"/>
</dbReference>
<evidence type="ECO:0000259" key="9">
    <source>
        <dbReference type="PROSITE" id="PS50862"/>
    </source>
</evidence>
<comment type="similarity">
    <text evidence="7">Belongs to the class-II aminoacyl-tRNA synthetase family.</text>
</comment>
<comment type="caution">
    <text evidence="10">The sequence shown here is derived from an EMBL/GenBank/DDBJ whole genome shotgun (WGS) entry which is preliminary data.</text>
</comment>
<comment type="subunit">
    <text evidence="7">Homodimer.</text>
</comment>
<dbReference type="SUPFAM" id="SSF50249">
    <property type="entry name" value="Nucleic acid-binding proteins"/>
    <property type="match status" value="1"/>
</dbReference>
<evidence type="ECO:0000256" key="1">
    <source>
        <dbReference type="ARBA" id="ARBA00022598"/>
    </source>
</evidence>
<dbReference type="InterPro" id="IPR006195">
    <property type="entry name" value="aa-tRNA-synth_II"/>
</dbReference>
<keyword evidence="7 8" id="KW-0460">Magnesium</keyword>
<dbReference type="Gene3D" id="2.40.50.140">
    <property type="entry name" value="Nucleic acid-binding proteins"/>
    <property type="match status" value="1"/>
</dbReference>
<comment type="caution">
    <text evidence="7">Lacks conserved residue(s) required for the propagation of feature annotation.</text>
</comment>
<dbReference type="SUPFAM" id="SSF55681">
    <property type="entry name" value="Class II aaRS and biotin synthetases"/>
    <property type="match status" value="1"/>
</dbReference>
<keyword evidence="3 7" id="KW-0547">Nucleotide-binding</keyword>
<protein>
    <recommendedName>
        <fullName evidence="7">Lysine--tRNA ligase</fullName>
        <ecNumber evidence="7">6.1.1.6</ecNumber>
    </recommendedName>
    <alternativeName>
        <fullName evidence="7">Lysyl-tRNA synthetase</fullName>
        <shortName evidence="7">LysRS</shortName>
    </alternativeName>
</protein>
<evidence type="ECO:0000313" key="11">
    <source>
        <dbReference type="Proteomes" id="UP000178121"/>
    </source>
</evidence>
<dbReference type="PROSITE" id="PS50862">
    <property type="entry name" value="AA_TRNA_LIGASE_II"/>
    <property type="match status" value="1"/>
</dbReference>
<keyword evidence="7" id="KW-0963">Cytoplasm</keyword>
<dbReference type="InterPro" id="IPR004365">
    <property type="entry name" value="NA-bd_OB_tRNA"/>
</dbReference>
<dbReference type="GO" id="GO:0005524">
    <property type="term" value="F:ATP binding"/>
    <property type="evidence" value="ECO:0007669"/>
    <property type="project" value="UniProtKB-UniRule"/>
</dbReference>
<feature type="domain" description="Aminoacyl-transfer RNA synthetases class-II family profile" evidence="9">
    <location>
        <begin position="168"/>
        <end position="486"/>
    </location>
</feature>
<dbReference type="Pfam" id="PF00152">
    <property type="entry name" value="tRNA-synt_2"/>
    <property type="match status" value="1"/>
</dbReference>